<feature type="region of interest" description="Disordered" evidence="1">
    <location>
        <begin position="1"/>
        <end position="50"/>
    </location>
</feature>
<dbReference type="Proteomes" id="UP000028834">
    <property type="component" value="Unassembled WGS sequence"/>
</dbReference>
<name>A0A086M9Q0_TOXGO</name>
<dbReference type="AlphaFoldDB" id="A0A086M9Q0"/>
<comment type="caution">
    <text evidence="2">The sequence shown here is derived from an EMBL/GenBank/DDBJ whole genome shotgun (WGS) entry which is preliminary data.</text>
</comment>
<feature type="non-terminal residue" evidence="2">
    <location>
        <position position="150"/>
    </location>
</feature>
<sequence length="150" mass="15515">MSTGASVDAGGSGASASPGVSGASPVSASPGVSASPRVSGASPVSSLPGASLAVSPFVPLFRIARHEPVSAVKEAFDKTLEKHRREVAEQNPGVSEADLDALQMKQIQEQHLLVDPTSRGTLLFEVAQRAKDEEAVELAQFLVDDKRVLA</sequence>
<evidence type="ECO:0000313" key="2">
    <source>
        <dbReference type="EMBL" id="KFG65618.1"/>
    </source>
</evidence>
<dbReference type="VEuPathDB" id="ToxoDB:TGRUB_428940"/>
<gene>
    <name evidence="2" type="ORF">TGRUB_428940</name>
</gene>
<evidence type="ECO:0000313" key="3">
    <source>
        <dbReference type="Proteomes" id="UP000028834"/>
    </source>
</evidence>
<reference evidence="2 3" key="1">
    <citation type="submission" date="2014-05" db="EMBL/GenBank/DDBJ databases">
        <authorList>
            <person name="Sibley D."/>
            <person name="Venepally P."/>
            <person name="Karamycheva S."/>
            <person name="Hadjithomas M."/>
            <person name="Khan A."/>
            <person name="Brunk B."/>
            <person name="Roos D."/>
            <person name="Caler E."/>
            <person name="Lorenzi H."/>
        </authorList>
    </citation>
    <scope>NUCLEOTIDE SEQUENCE [LARGE SCALE GENOMIC DNA]</scope>
    <source>
        <strain evidence="2 3">RUB</strain>
    </source>
</reference>
<feature type="compositionally biased region" description="Low complexity" evidence="1">
    <location>
        <begin position="1"/>
        <end position="40"/>
    </location>
</feature>
<protein>
    <submittedName>
        <fullName evidence="2">Bromodomain protein</fullName>
    </submittedName>
</protein>
<proteinExistence type="predicted"/>
<evidence type="ECO:0000256" key="1">
    <source>
        <dbReference type="SAM" id="MobiDB-lite"/>
    </source>
</evidence>
<accession>A0A086M9Q0</accession>
<organism evidence="2 3">
    <name type="scientific">Toxoplasma gondii RUB</name>
    <dbReference type="NCBI Taxonomy" id="935652"/>
    <lineage>
        <taxon>Eukaryota</taxon>
        <taxon>Sar</taxon>
        <taxon>Alveolata</taxon>
        <taxon>Apicomplexa</taxon>
        <taxon>Conoidasida</taxon>
        <taxon>Coccidia</taxon>
        <taxon>Eucoccidiorida</taxon>
        <taxon>Eimeriorina</taxon>
        <taxon>Sarcocystidae</taxon>
        <taxon>Toxoplasma</taxon>
    </lineage>
</organism>
<dbReference type="EMBL" id="AFYV02000255">
    <property type="protein sequence ID" value="KFG65618.1"/>
    <property type="molecule type" value="Genomic_DNA"/>
</dbReference>